<name>A0A975HKP2_9GAMM</name>
<dbReference type="InterPro" id="IPR010295">
    <property type="entry name" value="DUF898"/>
</dbReference>
<feature type="transmembrane region" description="Helical" evidence="1">
    <location>
        <begin position="142"/>
        <end position="165"/>
    </location>
</feature>
<feature type="transmembrane region" description="Helical" evidence="1">
    <location>
        <begin position="81"/>
        <end position="114"/>
    </location>
</feature>
<dbReference type="RefSeq" id="WP_208842768.1">
    <property type="nucleotide sequence ID" value="NZ_CP072133.1"/>
</dbReference>
<dbReference type="Pfam" id="PF05987">
    <property type="entry name" value="DUF898"/>
    <property type="match status" value="1"/>
</dbReference>
<organism evidence="2 3">
    <name type="scientific">Pseudoalteromonas xiamenensis</name>
    <dbReference type="NCBI Taxonomy" id="882626"/>
    <lineage>
        <taxon>Bacteria</taxon>
        <taxon>Pseudomonadati</taxon>
        <taxon>Pseudomonadota</taxon>
        <taxon>Gammaproteobacteria</taxon>
        <taxon>Alteromonadales</taxon>
        <taxon>Pseudoalteromonadaceae</taxon>
        <taxon>Pseudoalteromonas</taxon>
    </lineage>
</organism>
<dbReference type="AlphaFoldDB" id="A0A975HKP2"/>
<dbReference type="KEGG" id="pxi:J5O05_15005"/>
<sequence>MDSTTHSQPESTLVGAKFTGDSKTYFNIWIVNIFLTIITLGIYSAWATVRNRRYFYGNTSIANHRFEYHGKPIQILKGRAIAFVLFAIYMVCSVYLPLVAALIALVIMIATPWLVNQSLRFNLGMTSYRNVRFSFKGTYGGAFTNFIVFPFLSVFTLHLMLPYVIKRIDMYIHNNISYGNQAAQVELSTKEYYKTVLICVIAGLGMVLVLMLIGFLMSLALASTAVLIPVGFVALNLVFVSFIAALYQGRIRNHIFNHANIGQVAELHSNVDEFAYAKLLVVNAFAIVFSFGLAFPWAKVRKAEFLAQATGVTFTSDIDHVVNTMVEEQSAFGEEASNFLDVDLSIG</sequence>
<dbReference type="Proteomes" id="UP000664904">
    <property type="component" value="Chromosome"/>
</dbReference>
<evidence type="ECO:0000256" key="1">
    <source>
        <dbReference type="SAM" id="Phobius"/>
    </source>
</evidence>
<feature type="transmembrane region" description="Helical" evidence="1">
    <location>
        <begin position="196"/>
        <end position="220"/>
    </location>
</feature>
<evidence type="ECO:0000313" key="2">
    <source>
        <dbReference type="EMBL" id="QTH71127.1"/>
    </source>
</evidence>
<keyword evidence="1" id="KW-0472">Membrane</keyword>
<reference evidence="2" key="1">
    <citation type="submission" date="2021-03" db="EMBL/GenBank/DDBJ databases">
        <title>Complete Genome of Pseudoalteromonas xiamenensis STKMTI.2, a new potential marine bacterium producing anti-Vibrio compounds.</title>
        <authorList>
            <person name="Handayani D.P."/>
            <person name="Isnansetyo A."/>
            <person name="Istiqomah I."/>
            <person name="Jumina J."/>
        </authorList>
    </citation>
    <scope>NUCLEOTIDE SEQUENCE</scope>
    <source>
        <strain evidence="2">STKMTI.2</strain>
    </source>
</reference>
<accession>A0A975HKP2</accession>
<evidence type="ECO:0000313" key="3">
    <source>
        <dbReference type="Proteomes" id="UP000664904"/>
    </source>
</evidence>
<feature type="transmembrane region" description="Helical" evidence="1">
    <location>
        <begin position="279"/>
        <end position="298"/>
    </location>
</feature>
<feature type="transmembrane region" description="Helical" evidence="1">
    <location>
        <begin position="226"/>
        <end position="247"/>
    </location>
</feature>
<feature type="transmembrane region" description="Helical" evidence="1">
    <location>
        <begin position="26"/>
        <end position="46"/>
    </location>
</feature>
<protein>
    <submittedName>
        <fullName evidence="2">DUF898 domain-containing protein</fullName>
    </submittedName>
</protein>
<keyword evidence="3" id="KW-1185">Reference proteome</keyword>
<keyword evidence="1" id="KW-0812">Transmembrane</keyword>
<proteinExistence type="predicted"/>
<keyword evidence="1" id="KW-1133">Transmembrane helix</keyword>
<gene>
    <name evidence="2" type="ORF">J5O05_15005</name>
</gene>
<dbReference type="EMBL" id="CP072133">
    <property type="protein sequence ID" value="QTH71127.1"/>
    <property type="molecule type" value="Genomic_DNA"/>
</dbReference>